<dbReference type="AlphaFoldDB" id="A0A2Z6MIN8"/>
<dbReference type="InterPro" id="IPR026960">
    <property type="entry name" value="RVT-Znf"/>
</dbReference>
<evidence type="ECO:0008006" key="5">
    <source>
        <dbReference type="Google" id="ProtNLM"/>
    </source>
</evidence>
<dbReference type="Pfam" id="PF13966">
    <property type="entry name" value="zf-RVT"/>
    <property type="match status" value="1"/>
</dbReference>
<dbReference type="CDD" id="cd06222">
    <property type="entry name" value="RNase_H_like"/>
    <property type="match status" value="1"/>
</dbReference>
<dbReference type="PANTHER" id="PTHR47723:SF13">
    <property type="entry name" value="PUTATIVE-RELATED"/>
    <property type="match status" value="1"/>
</dbReference>
<dbReference type="EMBL" id="DF973126">
    <property type="protein sequence ID" value="GAU12817.1"/>
    <property type="molecule type" value="Genomic_DNA"/>
</dbReference>
<name>A0A2Z6MIN8_TRISU</name>
<protein>
    <recommendedName>
        <fullName evidence="5">RNase H type-1 domain-containing protein</fullName>
    </recommendedName>
</protein>
<dbReference type="Pfam" id="PF13456">
    <property type="entry name" value="RVT_3"/>
    <property type="match status" value="1"/>
</dbReference>
<dbReference type="InterPro" id="IPR053151">
    <property type="entry name" value="RNase_H-like"/>
</dbReference>
<dbReference type="InterPro" id="IPR012337">
    <property type="entry name" value="RNaseH-like_sf"/>
</dbReference>
<feature type="domain" description="RNase H type-1" evidence="1">
    <location>
        <begin position="269"/>
        <end position="346"/>
    </location>
</feature>
<gene>
    <name evidence="3" type="ORF">TSUD_73040</name>
</gene>
<dbReference type="InterPro" id="IPR044730">
    <property type="entry name" value="RNase_H-like_dom_plant"/>
</dbReference>
<evidence type="ECO:0000259" key="1">
    <source>
        <dbReference type="Pfam" id="PF13456"/>
    </source>
</evidence>
<dbReference type="Gene3D" id="3.30.420.10">
    <property type="entry name" value="Ribonuclease H-like superfamily/Ribonuclease H"/>
    <property type="match status" value="1"/>
</dbReference>
<evidence type="ECO:0000313" key="3">
    <source>
        <dbReference type="EMBL" id="GAU12817.1"/>
    </source>
</evidence>
<dbReference type="GO" id="GO:0003676">
    <property type="term" value="F:nucleic acid binding"/>
    <property type="evidence" value="ECO:0007669"/>
    <property type="project" value="InterPro"/>
</dbReference>
<dbReference type="InterPro" id="IPR036397">
    <property type="entry name" value="RNaseH_sf"/>
</dbReference>
<dbReference type="OrthoDB" id="985216at2759"/>
<evidence type="ECO:0000313" key="4">
    <source>
        <dbReference type="Proteomes" id="UP000242715"/>
    </source>
</evidence>
<dbReference type="GO" id="GO:0004523">
    <property type="term" value="F:RNA-DNA hybrid ribonuclease activity"/>
    <property type="evidence" value="ECO:0007669"/>
    <property type="project" value="InterPro"/>
</dbReference>
<dbReference type="PANTHER" id="PTHR47723">
    <property type="entry name" value="OS05G0353850 PROTEIN"/>
    <property type="match status" value="1"/>
</dbReference>
<keyword evidence="4" id="KW-1185">Reference proteome</keyword>
<feature type="domain" description="Reverse transcriptase zinc-binding" evidence="2">
    <location>
        <begin position="97"/>
        <end position="182"/>
    </location>
</feature>
<reference evidence="4" key="1">
    <citation type="journal article" date="2017" name="Front. Plant Sci.">
        <title>Climate Clever Clovers: New Paradigm to Reduce the Environmental Footprint of Ruminants by Breeding Low Methanogenic Forages Utilizing Haplotype Variation.</title>
        <authorList>
            <person name="Kaur P."/>
            <person name="Appels R."/>
            <person name="Bayer P.E."/>
            <person name="Keeble-Gagnere G."/>
            <person name="Wang J."/>
            <person name="Hirakawa H."/>
            <person name="Shirasawa K."/>
            <person name="Vercoe P."/>
            <person name="Stefanova K."/>
            <person name="Durmic Z."/>
            <person name="Nichols P."/>
            <person name="Revell C."/>
            <person name="Isobe S.N."/>
            <person name="Edwards D."/>
            <person name="Erskine W."/>
        </authorList>
    </citation>
    <scope>NUCLEOTIDE SEQUENCE [LARGE SCALE GENOMIC DNA]</scope>
    <source>
        <strain evidence="4">cv. Daliak</strain>
    </source>
</reference>
<dbReference type="InterPro" id="IPR002156">
    <property type="entry name" value="RNaseH_domain"/>
</dbReference>
<dbReference type="SUPFAM" id="SSF53098">
    <property type="entry name" value="Ribonuclease H-like"/>
    <property type="match status" value="1"/>
</dbReference>
<evidence type="ECO:0000259" key="2">
    <source>
        <dbReference type="Pfam" id="PF13966"/>
    </source>
</evidence>
<proteinExistence type="predicted"/>
<sequence length="375" mass="43064">MWKVLLRLKVRNGSSVDAWNQIWIESGCRVSQLCVVPYQLQGARVCDLVDENGSWNWQLLEAWIPENIMNKIAAIPPPCEENGSDEPVGICNNSNGFSVTNMYEQLCGIVRENVESNWIKVWKLNVPERDHCFVWLLLHDRLLTYYRKSRMGLGHAMCNYCGDLEETTLHAIRDCALIIPFWLQVVPMEDRSSFFMEDTQAWISTNLTKGRTQRRGSDWCDFWATACHSLWMWRNKEAHDEEFVRPMQPVNYVQKRVEEYQHAKQANGARKDNNKAGCGGIIRGNKGEWLGGFAKGVGECSAFIAELWGVFEGLSLAKRMCFRKVELHIDSVAVVQVISTRKLKSKLGWSLVLNIWIGKLPLHTTIVKQISVLMR</sequence>
<dbReference type="Proteomes" id="UP000242715">
    <property type="component" value="Unassembled WGS sequence"/>
</dbReference>
<organism evidence="3 4">
    <name type="scientific">Trifolium subterraneum</name>
    <name type="common">Subterranean clover</name>
    <dbReference type="NCBI Taxonomy" id="3900"/>
    <lineage>
        <taxon>Eukaryota</taxon>
        <taxon>Viridiplantae</taxon>
        <taxon>Streptophyta</taxon>
        <taxon>Embryophyta</taxon>
        <taxon>Tracheophyta</taxon>
        <taxon>Spermatophyta</taxon>
        <taxon>Magnoliopsida</taxon>
        <taxon>eudicotyledons</taxon>
        <taxon>Gunneridae</taxon>
        <taxon>Pentapetalae</taxon>
        <taxon>rosids</taxon>
        <taxon>fabids</taxon>
        <taxon>Fabales</taxon>
        <taxon>Fabaceae</taxon>
        <taxon>Papilionoideae</taxon>
        <taxon>50 kb inversion clade</taxon>
        <taxon>NPAAA clade</taxon>
        <taxon>Hologalegina</taxon>
        <taxon>IRL clade</taxon>
        <taxon>Trifolieae</taxon>
        <taxon>Trifolium</taxon>
    </lineage>
</organism>
<accession>A0A2Z6MIN8</accession>